<organism evidence="1 2">
    <name type="scientific">Dactylosporangium aurantiacum</name>
    <dbReference type="NCBI Taxonomy" id="35754"/>
    <lineage>
        <taxon>Bacteria</taxon>
        <taxon>Bacillati</taxon>
        <taxon>Actinomycetota</taxon>
        <taxon>Actinomycetes</taxon>
        <taxon>Micromonosporales</taxon>
        <taxon>Micromonosporaceae</taxon>
        <taxon>Dactylosporangium</taxon>
    </lineage>
</organism>
<name>A0A9Q9INI7_9ACTN</name>
<proteinExistence type="predicted"/>
<gene>
    <name evidence="1" type="ORF">Daura_20075</name>
</gene>
<sequence>MGGLLLRRPQAAGDTPTICFDYRHMQPGFRTSPEQATLDAEILKSYDGTGEPAEAEAARRAWAAAYANRIRPPAERATDRAWT</sequence>
<evidence type="ECO:0000313" key="1">
    <source>
        <dbReference type="EMBL" id="UWZ58263.1"/>
    </source>
</evidence>
<dbReference type="Proteomes" id="UP001058003">
    <property type="component" value="Chromosome"/>
</dbReference>
<dbReference type="AlphaFoldDB" id="A0A9Q9INI7"/>
<reference evidence="1" key="1">
    <citation type="submission" date="2021-04" db="EMBL/GenBank/DDBJ databases">
        <title>Dactylosporangium aurantiacum NRRL B-8018 full assembly.</title>
        <authorList>
            <person name="Hartkoorn R.C."/>
            <person name="Beaudoing E."/>
            <person name="Hot D."/>
        </authorList>
    </citation>
    <scope>NUCLEOTIDE SEQUENCE</scope>
    <source>
        <strain evidence="1">NRRL B-8018</strain>
    </source>
</reference>
<accession>A0A9Q9INI7</accession>
<protein>
    <submittedName>
        <fullName evidence="1">Uncharacterized protein</fullName>
    </submittedName>
</protein>
<evidence type="ECO:0000313" key="2">
    <source>
        <dbReference type="Proteomes" id="UP001058003"/>
    </source>
</evidence>
<keyword evidence="2" id="KW-1185">Reference proteome</keyword>
<dbReference type="EMBL" id="CP073767">
    <property type="protein sequence ID" value="UWZ58263.1"/>
    <property type="molecule type" value="Genomic_DNA"/>
</dbReference>
<dbReference type="RefSeq" id="WP_033361735.1">
    <property type="nucleotide sequence ID" value="NZ_CP073767.1"/>
</dbReference>
<dbReference type="KEGG" id="daur:Daura_20075"/>